<keyword evidence="6" id="KW-0333">Golgi apparatus</keyword>
<evidence type="ECO:0000256" key="1">
    <source>
        <dbReference type="ARBA" id="ARBA00004394"/>
    </source>
</evidence>
<comment type="subcellular location">
    <subcellularLocation>
        <location evidence="8">Endomembrane system</location>
        <topology evidence="8">Single-pass type IV membrane protein</topology>
    </subcellularLocation>
    <subcellularLocation>
        <location evidence="1">Golgi apparatus membrane</location>
    </subcellularLocation>
</comment>
<organism evidence="11 12">
    <name type="scientific">Anaeramoeba flamelloides</name>
    <dbReference type="NCBI Taxonomy" id="1746091"/>
    <lineage>
        <taxon>Eukaryota</taxon>
        <taxon>Metamonada</taxon>
        <taxon>Anaeramoebidae</taxon>
        <taxon>Anaeramoeba</taxon>
    </lineage>
</organism>
<gene>
    <name evidence="11" type="ORF">M0812_24654</name>
</gene>
<comment type="caution">
    <text evidence="11">The sequence shown here is derived from an EMBL/GenBank/DDBJ whole genome shotgun (WGS) entry which is preliminary data.</text>
</comment>
<reference evidence="11" key="1">
    <citation type="submission" date="2022-08" db="EMBL/GenBank/DDBJ databases">
        <title>Novel sulphate-reducing endosymbionts in the free-living metamonad Anaeramoeba.</title>
        <authorList>
            <person name="Jerlstrom-Hultqvist J."/>
            <person name="Cepicka I."/>
            <person name="Gallot-Lavallee L."/>
            <person name="Salas-Leiva D."/>
            <person name="Curtis B.A."/>
            <person name="Zahonova K."/>
            <person name="Pipaliya S."/>
            <person name="Dacks J."/>
            <person name="Roger A.J."/>
        </authorList>
    </citation>
    <scope>NUCLEOTIDE SEQUENCE</scope>
    <source>
        <strain evidence="11">Busselton2</strain>
    </source>
</reference>
<evidence type="ECO:0000313" key="12">
    <source>
        <dbReference type="Proteomes" id="UP001146793"/>
    </source>
</evidence>
<protein>
    <submittedName>
        <fullName evidence="11">Bet1</fullName>
    </submittedName>
</protein>
<feature type="domain" description="T-SNARE coiled-coil homology" evidence="10">
    <location>
        <begin position="27"/>
        <end position="84"/>
    </location>
</feature>
<dbReference type="InterPro" id="IPR039899">
    <property type="entry name" value="BET1_SNARE"/>
</dbReference>
<dbReference type="AlphaFoldDB" id="A0AAV7YPD3"/>
<keyword evidence="3" id="KW-0812">Transmembrane</keyword>
<evidence type="ECO:0000256" key="4">
    <source>
        <dbReference type="ARBA" id="ARBA00022927"/>
    </source>
</evidence>
<evidence type="ECO:0000256" key="8">
    <source>
        <dbReference type="ARBA" id="ARBA00046280"/>
    </source>
</evidence>
<keyword evidence="5" id="KW-1133">Transmembrane helix</keyword>
<accession>A0AAV7YPD3</accession>
<dbReference type="Gene3D" id="1.20.5.110">
    <property type="match status" value="1"/>
</dbReference>
<sequence length="145" mass="17025">MAFKRSRQPNNSNNKGYNHNYLQQQNQETEKQNELKIEHLKNKVIGIKSISYDIQNEIRSQNQLLDELENNFSSANSLLDRTSQLKIFKMVKCAYFLTMDVSIFDIVLKGRFFTGFKDYCSLMLSTFSTFLSSYFERHLTQGEPI</sequence>
<evidence type="ECO:0000256" key="6">
    <source>
        <dbReference type="ARBA" id="ARBA00023034"/>
    </source>
</evidence>
<dbReference type="CDD" id="cd15853">
    <property type="entry name" value="SNARE_Bet1"/>
    <property type="match status" value="1"/>
</dbReference>
<evidence type="ECO:0000313" key="11">
    <source>
        <dbReference type="EMBL" id="KAJ3429309.1"/>
    </source>
</evidence>
<dbReference type="EMBL" id="JANTQA010000057">
    <property type="protein sequence ID" value="KAJ3429309.1"/>
    <property type="molecule type" value="Genomic_DNA"/>
</dbReference>
<dbReference type="Proteomes" id="UP001146793">
    <property type="component" value="Unassembled WGS sequence"/>
</dbReference>
<dbReference type="SMART" id="SM00397">
    <property type="entry name" value="t_SNARE"/>
    <property type="match status" value="1"/>
</dbReference>
<dbReference type="PROSITE" id="PS50192">
    <property type="entry name" value="T_SNARE"/>
    <property type="match status" value="1"/>
</dbReference>
<evidence type="ECO:0000256" key="7">
    <source>
        <dbReference type="ARBA" id="ARBA00023136"/>
    </source>
</evidence>
<feature type="coiled-coil region" evidence="9">
    <location>
        <begin position="51"/>
        <end position="85"/>
    </location>
</feature>
<name>A0AAV7YPD3_9EUKA</name>
<evidence type="ECO:0000256" key="2">
    <source>
        <dbReference type="ARBA" id="ARBA00022448"/>
    </source>
</evidence>
<evidence type="ECO:0000256" key="9">
    <source>
        <dbReference type="SAM" id="Coils"/>
    </source>
</evidence>
<evidence type="ECO:0000256" key="5">
    <source>
        <dbReference type="ARBA" id="ARBA00022989"/>
    </source>
</evidence>
<dbReference type="PANTHER" id="PTHR12791">
    <property type="entry name" value="GOLGI SNARE BET1-RELATED"/>
    <property type="match status" value="1"/>
</dbReference>
<evidence type="ECO:0000256" key="3">
    <source>
        <dbReference type="ARBA" id="ARBA00022692"/>
    </source>
</evidence>
<keyword evidence="4" id="KW-0653">Protein transport</keyword>
<dbReference type="GO" id="GO:0015031">
    <property type="term" value="P:protein transport"/>
    <property type="evidence" value="ECO:0007669"/>
    <property type="project" value="UniProtKB-KW"/>
</dbReference>
<dbReference type="GO" id="GO:0000139">
    <property type="term" value="C:Golgi membrane"/>
    <property type="evidence" value="ECO:0007669"/>
    <property type="project" value="UniProtKB-SubCell"/>
</dbReference>
<proteinExistence type="predicted"/>
<dbReference type="InterPro" id="IPR000727">
    <property type="entry name" value="T_SNARE_dom"/>
</dbReference>
<evidence type="ECO:0000259" key="10">
    <source>
        <dbReference type="PROSITE" id="PS50192"/>
    </source>
</evidence>
<keyword evidence="7" id="KW-0472">Membrane</keyword>
<keyword evidence="2" id="KW-0813">Transport</keyword>
<keyword evidence="9" id="KW-0175">Coiled coil</keyword>
<dbReference type="SUPFAM" id="SSF58038">
    <property type="entry name" value="SNARE fusion complex"/>
    <property type="match status" value="1"/>
</dbReference>